<keyword evidence="3" id="KW-1185">Reference proteome</keyword>
<dbReference type="InterPro" id="IPR012816">
    <property type="entry name" value="NADAR"/>
</dbReference>
<proteinExistence type="predicted"/>
<sequence length="171" mass="20339">METDQYIFFYGHNPNKIGTEIYSQWYPIIFYEEVDNKKLKYINAEQYMMAQKALLFEDFDIYEKIMKETNPAKIKSFGRKIKNFDENIWNEYKYDIVLSGNRLKFEQNPNLLKKLLQTENKLLVEASPYDYIWGIGLSAQKASKISKKEWPGQNLLGKILTQIKIEKKITL</sequence>
<evidence type="ECO:0000259" key="1">
    <source>
        <dbReference type="Pfam" id="PF08719"/>
    </source>
</evidence>
<reference evidence="3" key="1">
    <citation type="submission" date="2018-01" db="EMBL/GenBank/DDBJ databases">
        <title>Testimony of 'menage a trois' revealed by the proteome of Megavirus virophage.</title>
        <authorList>
            <person name="Jeudy S."/>
            <person name="Bertaux L."/>
            <person name="Alempic J.-M."/>
            <person name="Lartigue A."/>
            <person name="Legendre M."/>
            <person name="Philippe N."/>
            <person name="Beucher L."/>
            <person name="Biondi E."/>
            <person name="Juul S."/>
            <person name="Turner D."/>
            <person name="Coute Y."/>
            <person name="Claverie J.-M."/>
            <person name="Abergel C."/>
        </authorList>
    </citation>
    <scope>NUCLEOTIDE SEQUENCE [LARGE SCALE GENOMIC DNA]</scope>
</reference>
<accession>A0A2P1EMB3</accession>
<feature type="domain" description="NADAR" evidence="1">
    <location>
        <begin position="8"/>
        <end position="164"/>
    </location>
</feature>
<dbReference type="NCBIfam" id="TIGR02464">
    <property type="entry name" value="ribofla_fusion"/>
    <property type="match status" value="1"/>
</dbReference>
<evidence type="ECO:0000313" key="2">
    <source>
        <dbReference type="EMBL" id="AVL95035.1"/>
    </source>
</evidence>
<gene>
    <name evidence="2" type="ORF">mc_649</name>
</gene>
<dbReference type="InterPro" id="IPR037238">
    <property type="entry name" value="YbiA-like_sf"/>
</dbReference>
<organism evidence="2 3">
    <name type="scientific">Moumouvirus australiensis</name>
    <dbReference type="NCBI Taxonomy" id="2109587"/>
    <lineage>
        <taxon>Viruses</taxon>
        <taxon>Varidnaviria</taxon>
        <taxon>Bamfordvirae</taxon>
        <taxon>Nucleocytoviricota</taxon>
        <taxon>Megaviricetes</taxon>
        <taxon>Imitervirales</taxon>
        <taxon>Mimiviridae</taxon>
        <taxon>Megamimivirinae</taxon>
        <taxon>Moumouvirus</taxon>
        <taxon>Moumouvirus australiense</taxon>
    </lineage>
</organism>
<dbReference type="SUPFAM" id="SSF143990">
    <property type="entry name" value="YbiA-like"/>
    <property type="match status" value="1"/>
</dbReference>
<dbReference type="Pfam" id="PF08719">
    <property type="entry name" value="NADAR"/>
    <property type="match status" value="1"/>
</dbReference>
<dbReference type="EMBL" id="MG807320">
    <property type="protein sequence ID" value="AVL95035.1"/>
    <property type="molecule type" value="Genomic_DNA"/>
</dbReference>
<dbReference type="Proteomes" id="UP000289600">
    <property type="component" value="Segment"/>
</dbReference>
<evidence type="ECO:0000313" key="3">
    <source>
        <dbReference type="Proteomes" id="UP000289600"/>
    </source>
</evidence>
<dbReference type="Gene3D" id="1.10.357.40">
    <property type="entry name" value="YbiA-like"/>
    <property type="match status" value="1"/>
</dbReference>
<name>A0A2P1EMB3_9VIRU</name>
<protein>
    <recommendedName>
        <fullName evidence="1">NADAR domain-containing protein</fullName>
    </recommendedName>
</protein>
<dbReference type="CDD" id="cd15457">
    <property type="entry name" value="NADAR"/>
    <property type="match status" value="1"/>
</dbReference>